<name>A0ABQ6MVD6_9STRA</name>
<feature type="coiled-coil region" evidence="1">
    <location>
        <begin position="38"/>
        <end position="93"/>
    </location>
</feature>
<comment type="caution">
    <text evidence="3">The sequence shown here is derived from an EMBL/GenBank/DDBJ whole genome shotgun (WGS) entry which is preliminary data.</text>
</comment>
<dbReference type="EMBL" id="BRYB01004570">
    <property type="protein sequence ID" value="GMI33550.1"/>
    <property type="molecule type" value="Genomic_DNA"/>
</dbReference>
<protein>
    <submittedName>
        <fullName evidence="3">Uncharacterized protein</fullName>
    </submittedName>
</protein>
<evidence type="ECO:0000313" key="3">
    <source>
        <dbReference type="EMBL" id="GMI33550.1"/>
    </source>
</evidence>
<evidence type="ECO:0000256" key="2">
    <source>
        <dbReference type="SAM" id="MobiDB-lite"/>
    </source>
</evidence>
<accession>A0ABQ6MVD6</accession>
<evidence type="ECO:0000313" key="4">
    <source>
        <dbReference type="Proteomes" id="UP001165060"/>
    </source>
</evidence>
<feature type="region of interest" description="Disordered" evidence="2">
    <location>
        <begin position="111"/>
        <end position="132"/>
    </location>
</feature>
<organism evidence="3 4">
    <name type="scientific">Tetraparma gracilis</name>
    <dbReference type="NCBI Taxonomy" id="2962635"/>
    <lineage>
        <taxon>Eukaryota</taxon>
        <taxon>Sar</taxon>
        <taxon>Stramenopiles</taxon>
        <taxon>Ochrophyta</taxon>
        <taxon>Bolidophyceae</taxon>
        <taxon>Parmales</taxon>
        <taxon>Triparmaceae</taxon>
        <taxon>Tetraparma</taxon>
    </lineage>
</organism>
<feature type="region of interest" description="Disordered" evidence="2">
    <location>
        <begin position="146"/>
        <end position="169"/>
    </location>
</feature>
<keyword evidence="1" id="KW-0175">Coiled coil</keyword>
<reference evidence="3 4" key="1">
    <citation type="journal article" date="2023" name="Commun. Biol.">
        <title>Genome analysis of Parmales, the sister group of diatoms, reveals the evolutionary specialization of diatoms from phago-mixotrophs to photoautotrophs.</title>
        <authorList>
            <person name="Ban H."/>
            <person name="Sato S."/>
            <person name="Yoshikawa S."/>
            <person name="Yamada K."/>
            <person name="Nakamura Y."/>
            <person name="Ichinomiya M."/>
            <person name="Sato N."/>
            <person name="Blanc-Mathieu R."/>
            <person name="Endo H."/>
            <person name="Kuwata A."/>
            <person name="Ogata H."/>
        </authorList>
    </citation>
    <scope>NUCLEOTIDE SEQUENCE [LARGE SCALE GENOMIC DNA]</scope>
</reference>
<dbReference type="Proteomes" id="UP001165060">
    <property type="component" value="Unassembled WGS sequence"/>
</dbReference>
<proteinExistence type="predicted"/>
<evidence type="ECO:0000256" key="1">
    <source>
        <dbReference type="SAM" id="Coils"/>
    </source>
</evidence>
<keyword evidence="4" id="KW-1185">Reference proteome</keyword>
<sequence length="370" mass="40568">MMQLLDQNEMLGGQVDSMKANRGVKIDHDQFKEWTGKIDALRLEVDEGQIKVDMLAEENKLHLERIAFLEEELRRLGRHKDDLLDELNKEAEKRSKKEKGVPVARGVGVSVQTKHSGSIPEKHKRPVLTSIGTQSDKEEEKFFLSVETQTDQPPQSPRAKRSIPPPEEGEMDQMMILGELNEIRKILESDKEDRSTSLAWAEVCHHGVLSAISAVKQRAKVFRSELDISRRQAKKAGMESAIRKLFSVSYAPAPVKLMEMGNMGSGRTAGVGGAAAGSRAARKTLPAVPTSPNQRPMQPVLKNILQKHRKNSVGAGYAGQGGGCSRSPVACPASSPALSAMARKSISCRFLICTFSARTLAMKSEDSCSA</sequence>
<gene>
    <name evidence="3" type="ORF">TeGR_g5224</name>
</gene>